<evidence type="ECO:0000256" key="1">
    <source>
        <dbReference type="SAM" id="MobiDB-lite"/>
    </source>
</evidence>
<feature type="compositionally biased region" description="Polar residues" evidence="1">
    <location>
        <begin position="38"/>
        <end position="52"/>
    </location>
</feature>
<sequence>MPLQKPPCHSYIMRKGDTQQPKIPSERVERVDDPGATPGTSTQSPDQTMGESTTATTIIIAELHSGFRSIDARIEALAIILDFIGENIDRHATHLDGVEECISGLEDGTTSCTKLVDKMERLLKTMTSKKEDLEARMCRNNICATGIAESTNMGRPAEFVERLLIGHFDHHSFTDTFVVERSYRVPILGSSLPSSLISGIETWCLN</sequence>
<dbReference type="EMBL" id="JANPWB010000001">
    <property type="protein sequence ID" value="KAJ1217325.1"/>
    <property type="molecule type" value="Genomic_DNA"/>
</dbReference>
<keyword evidence="3" id="KW-1185">Reference proteome</keyword>
<organism evidence="2 3">
    <name type="scientific">Pleurodeles waltl</name>
    <name type="common">Iberian ribbed newt</name>
    <dbReference type="NCBI Taxonomy" id="8319"/>
    <lineage>
        <taxon>Eukaryota</taxon>
        <taxon>Metazoa</taxon>
        <taxon>Chordata</taxon>
        <taxon>Craniata</taxon>
        <taxon>Vertebrata</taxon>
        <taxon>Euteleostomi</taxon>
        <taxon>Amphibia</taxon>
        <taxon>Batrachia</taxon>
        <taxon>Caudata</taxon>
        <taxon>Salamandroidea</taxon>
        <taxon>Salamandridae</taxon>
        <taxon>Pleurodelinae</taxon>
        <taxon>Pleurodeles</taxon>
    </lineage>
</organism>
<comment type="caution">
    <text evidence="2">The sequence shown here is derived from an EMBL/GenBank/DDBJ whole genome shotgun (WGS) entry which is preliminary data.</text>
</comment>
<reference evidence="2" key="1">
    <citation type="journal article" date="2022" name="bioRxiv">
        <title>Sequencing and chromosome-scale assembly of the giantPleurodeles waltlgenome.</title>
        <authorList>
            <person name="Brown T."/>
            <person name="Elewa A."/>
            <person name="Iarovenko S."/>
            <person name="Subramanian E."/>
            <person name="Araus A.J."/>
            <person name="Petzold A."/>
            <person name="Susuki M."/>
            <person name="Suzuki K.-i.T."/>
            <person name="Hayashi T."/>
            <person name="Toyoda A."/>
            <person name="Oliveira C."/>
            <person name="Osipova E."/>
            <person name="Leigh N.D."/>
            <person name="Simon A."/>
            <person name="Yun M.H."/>
        </authorList>
    </citation>
    <scope>NUCLEOTIDE SEQUENCE</scope>
    <source>
        <strain evidence="2">20211129_DDA</strain>
        <tissue evidence="2">Liver</tissue>
    </source>
</reference>
<feature type="compositionally biased region" description="Basic and acidic residues" evidence="1">
    <location>
        <begin position="24"/>
        <end position="33"/>
    </location>
</feature>
<name>A0AAV7WTS6_PLEWA</name>
<evidence type="ECO:0000313" key="2">
    <source>
        <dbReference type="EMBL" id="KAJ1217325.1"/>
    </source>
</evidence>
<feature type="region of interest" description="Disordered" evidence="1">
    <location>
        <begin position="1"/>
        <end position="52"/>
    </location>
</feature>
<gene>
    <name evidence="2" type="ORF">NDU88_004919</name>
</gene>
<dbReference type="Proteomes" id="UP001066276">
    <property type="component" value="Chromosome 1_1"/>
</dbReference>
<dbReference type="AlphaFoldDB" id="A0AAV7WTS6"/>
<protein>
    <submittedName>
        <fullName evidence="2">Uncharacterized protein</fullName>
    </submittedName>
</protein>
<evidence type="ECO:0000313" key="3">
    <source>
        <dbReference type="Proteomes" id="UP001066276"/>
    </source>
</evidence>
<proteinExistence type="predicted"/>
<accession>A0AAV7WTS6</accession>